<gene>
    <name evidence="1" type="ORF">LAESUDRAFT_758583</name>
</gene>
<proteinExistence type="predicted"/>
<evidence type="ECO:0000313" key="1">
    <source>
        <dbReference type="EMBL" id="KZT07149.1"/>
    </source>
</evidence>
<dbReference type="EMBL" id="KV427620">
    <property type="protein sequence ID" value="KZT07149.1"/>
    <property type="molecule type" value="Genomic_DNA"/>
</dbReference>
<name>A0A165EIZ8_9APHY</name>
<sequence length="50" mass="5580">MARRVFLEENLKLVDALEKLGTRPRPITSGVFTADCLDKDKADALPILTH</sequence>
<protein>
    <submittedName>
        <fullName evidence="1">Uncharacterized protein</fullName>
    </submittedName>
</protein>
<dbReference type="GeneID" id="63829492"/>
<reference evidence="1 2" key="1">
    <citation type="journal article" date="2016" name="Mol. Biol. Evol.">
        <title>Comparative Genomics of Early-Diverging Mushroom-Forming Fungi Provides Insights into the Origins of Lignocellulose Decay Capabilities.</title>
        <authorList>
            <person name="Nagy L.G."/>
            <person name="Riley R."/>
            <person name="Tritt A."/>
            <person name="Adam C."/>
            <person name="Daum C."/>
            <person name="Floudas D."/>
            <person name="Sun H."/>
            <person name="Yadav J.S."/>
            <person name="Pangilinan J."/>
            <person name="Larsson K.H."/>
            <person name="Matsuura K."/>
            <person name="Barry K."/>
            <person name="Labutti K."/>
            <person name="Kuo R."/>
            <person name="Ohm R.A."/>
            <person name="Bhattacharya S.S."/>
            <person name="Shirouzu T."/>
            <person name="Yoshinaga Y."/>
            <person name="Martin F.M."/>
            <person name="Grigoriev I.V."/>
            <person name="Hibbett D.S."/>
        </authorList>
    </citation>
    <scope>NUCLEOTIDE SEQUENCE [LARGE SCALE GENOMIC DNA]</scope>
    <source>
        <strain evidence="1 2">93-53</strain>
    </source>
</reference>
<dbReference type="STRING" id="1314785.A0A165EIZ8"/>
<dbReference type="OrthoDB" id="438291at2759"/>
<dbReference type="Proteomes" id="UP000076871">
    <property type="component" value="Unassembled WGS sequence"/>
</dbReference>
<dbReference type="Gene3D" id="3.40.1160.10">
    <property type="entry name" value="Acetylglutamate kinase-like"/>
    <property type="match status" value="1"/>
</dbReference>
<dbReference type="InterPro" id="IPR036393">
    <property type="entry name" value="AceGlu_kinase-like_sf"/>
</dbReference>
<evidence type="ECO:0000313" key="2">
    <source>
        <dbReference type="Proteomes" id="UP000076871"/>
    </source>
</evidence>
<accession>A0A165EIZ8</accession>
<dbReference type="InParanoid" id="A0A165EIZ8"/>
<organism evidence="1 2">
    <name type="scientific">Laetiporus sulphureus 93-53</name>
    <dbReference type="NCBI Taxonomy" id="1314785"/>
    <lineage>
        <taxon>Eukaryota</taxon>
        <taxon>Fungi</taxon>
        <taxon>Dikarya</taxon>
        <taxon>Basidiomycota</taxon>
        <taxon>Agaricomycotina</taxon>
        <taxon>Agaricomycetes</taxon>
        <taxon>Polyporales</taxon>
        <taxon>Laetiporus</taxon>
    </lineage>
</organism>
<keyword evidence="2" id="KW-1185">Reference proteome</keyword>
<dbReference type="AlphaFoldDB" id="A0A165EIZ8"/>
<dbReference type="RefSeq" id="XP_040764889.1">
    <property type="nucleotide sequence ID" value="XM_040912464.1"/>
</dbReference>